<name>A0ABV1F4V5_9BACI</name>
<organism evidence="1 2">
    <name type="scientific">Niallia hominis</name>
    <dbReference type="NCBI Taxonomy" id="3133173"/>
    <lineage>
        <taxon>Bacteria</taxon>
        <taxon>Bacillati</taxon>
        <taxon>Bacillota</taxon>
        <taxon>Bacilli</taxon>
        <taxon>Bacillales</taxon>
        <taxon>Bacillaceae</taxon>
        <taxon>Niallia</taxon>
    </lineage>
</organism>
<evidence type="ECO:0000313" key="1">
    <source>
        <dbReference type="EMBL" id="MEQ2466879.1"/>
    </source>
</evidence>
<evidence type="ECO:0000313" key="2">
    <source>
        <dbReference type="Proteomes" id="UP001465426"/>
    </source>
</evidence>
<protein>
    <submittedName>
        <fullName evidence="1">Uncharacterized protein</fullName>
    </submittedName>
</protein>
<gene>
    <name evidence="1" type="ORF">WMO63_14550</name>
</gene>
<dbReference type="Proteomes" id="UP001465426">
    <property type="component" value="Unassembled WGS sequence"/>
</dbReference>
<sequence>MQIKVEVASKRAKVASKRAKIANKNTKVAKIPPLNIATIRPKSPKLV</sequence>
<reference evidence="1 2" key="1">
    <citation type="submission" date="2024-03" db="EMBL/GenBank/DDBJ databases">
        <title>Human intestinal bacterial collection.</title>
        <authorList>
            <person name="Pauvert C."/>
            <person name="Hitch T.C.A."/>
            <person name="Clavel T."/>
        </authorList>
    </citation>
    <scope>NUCLEOTIDE SEQUENCE [LARGE SCALE GENOMIC DNA]</scope>
    <source>
        <strain evidence="1 2">CLA-SR-H024</strain>
    </source>
</reference>
<keyword evidence="2" id="KW-1185">Reference proteome</keyword>
<dbReference type="EMBL" id="JBBMFN010000036">
    <property type="protein sequence ID" value="MEQ2466879.1"/>
    <property type="molecule type" value="Genomic_DNA"/>
</dbReference>
<dbReference type="RefSeq" id="WP_251629480.1">
    <property type="nucleotide sequence ID" value="NZ_JBBMFN010000036.1"/>
</dbReference>
<accession>A0ABV1F4V5</accession>
<comment type="caution">
    <text evidence="1">The sequence shown here is derived from an EMBL/GenBank/DDBJ whole genome shotgun (WGS) entry which is preliminary data.</text>
</comment>
<proteinExistence type="predicted"/>